<evidence type="ECO:0000313" key="6">
    <source>
        <dbReference type="EMBL" id="TCK24564.1"/>
    </source>
</evidence>
<gene>
    <name evidence="6" type="ORF">EV378_0338</name>
</gene>
<keyword evidence="3" id="KW-0560">Oxidoreductase</keyword>
<dbReference type="Proteomes" id="UP000295560">
    <property type="component" value="Unassembled WGS sequence"/>
</dbReference>
<feature type="domain" description="Luciferase-like" evidence="5">
    <location>
        <begin position="15"/>
        <end position="199"/>
    </location>
</feature>
<dbReference type="OrthoDB" id="5241778at2"/>
<keyword evidence="1" id="KW-0285">Flavoprotein</keyword>
<proteinExistence type="predicted"/>
<dbReference type="InterPro" id="IPR050172">
    <property type="entry name" value="SsuD_RutA_monooxygenase"/>
</dbReference>
<dbReference type="GO" id="GO:0046306">
    <property type="term" value="P:alkanesulfonate catabolic process"/>
    <property type="evidence" value="ECO:0007669"/>
    <property type="project" value="TreeGrafter"/>
</dbReference>
<reference evidence="6 7" key="1">
    <citation type="submission" date="2019-03" db="EMBL/GenBank/DDBJ databases">
        <title>Sequencing the genomes of 1000 actinobacteria strains.</title>
        <authorList>
            <person name="Klenk H.-P."/>
        </authorList>
    </citation>
    <scope>NUCLEOTIDE SEQUENCE [LARGE SCALE GENOMIC DNA]</scope>
    <source>
        <strain evidence="6 7">DSM 44969</strain>
    </source>
</reference>
<dbReference type="RefSeq" id="WP_132420996.1">
    <property type="nucleotide sequence ID" value="NZ_SMFZ01000001.1"/>
</dbReference>
<evidence type="ECO:0000313" key="7">
    <source>
        <dbReference type="Proteomes" id="UP000295560"/>
    </source>
</evidence>
<dbReference type="SUPFAM" id="SSF51679">
    <property type="entry name" value="Bacterial luciferase-like"/>
    <property type="match status" value="1"/>
</dbReference>
<dbReference type="Pfam" id="PF00296">
    <property type="entry name" value="Bac_luciferase"/>
    <property type="match status" value="1"/>
</dbReference>
<evidence type="ECO:0000256" key="2">
    <source>
        <dbReference type="ARBA" id="ARBA00022643"/>
    </source>
</evidence>
<evidence type="ECO:0000256" key="1">
    <source>
        <dbReference type="ARBA" id="ARBA00022630"/>
    </source>
</evidence>
<keyword evidence="4 6" id="KW-0503">Monooxygenase</keyword>
<dbReference type="Gene3D" id="3.20.20.30">
    <property type="entry name" value="Luciferase-like domain"/>
    <property type="match status" value="1"/>
</dbReference>
<dbReference type="GO" id="GO:0008726">
    <property type="term" value="F:alkanesulfonate monooxygenase activity"/>
    <property type="evidence" value="ECO:0007669"/>
    <property type="project" value="TreeGrafter"/>
</dbReference>
<dbReference type="PANTHER" id="PTHR42847:SF4">
    <property type="entry name" value="ALKANESULFONATE MONOOXYGENASE-RELATED"/>
    <property type="match status" value="1"/>
</dbReference>
<sequence length="270" mass="29040">MRAFRFGVVAAAGEGGARWRETARRAEELGYSTLLSPDNLHLPTPTASLATAAAVTTRLRVGSFVFASPLRTARAAAWEAHSLTTVTDGRFELGLGTGLPSMREQAEELGLPYGDGRERLDSISATIDHVRRLDGDAHTPVMLAAGGPRARRLAAEKADIVTLAGGPLATRDEFAAQVEEIRSHADGREIEIAMNIFVVGDHVPPWIRGFIGVDAETLIEHDSLTILRGSVDDMAAELERRRAELGVSYVSVNGSFLEEFAPLVERLSGT</sequence>
<organism evidence="6 7">
    <name type="scientific">Pseudonocardia endophytica</name>
    <dbReference type="NCBI Taxonomy" id="401976"/>
    <lineage>
        <taxon>Bacteria</taxon>
        <taxon>Bacillati</taxon>
        <taxon>Actinomycetota</taxon>
        <taxon>Actinomycetes</taxon>
        <taxon>Pseudonocardiales</taxon>
        <taxon>Pseudonocardiaceae</taxon>
        <taxon>Pseudonocardia</taxon>
    </lineage>
</organism>
<evidence type="ECO:0000256" key="4">
    <source>
        <dbReference type="ARBA" id="ARBA00023033"/>
    </source>
</evidence>
<dbReference type="PANTHER" id="PTHR42847">
    <property type="entry name" value="ALKANESULFONATE MONOOXYGENASE"/>
    <property type="match status" value="1"/>
</dbReference>
<keyword evidence="7" id="KW-1185">Reference proteome</keyword>
<dbReference type="AlphaFoldDB" id="A0A4R1HPT0"/>
<accession>A0A4R1HPT0</accession>
<name>A0A4R1HPT0_PSEEN</name>
<dbReference type="EMBL" id="SMFZ01000001">
    <property type="protein sequence ID" value="TCK24564.1"/>
    <property type="molecule type" value="Genomic_DNA"/>
</dbReference>
<evidence type="ECO:0000259" key="5">
    <source>
        <dbReference type="Pfam" id="PF00296"/>
    </source>
</evidence>
<comment type="caution">
    <text evidence="6">The sequence shown here is derived from an EMBL/GenBank/DDBJ whole genome shotgun (WGS) entry which is preliminary data.</text>
</comment>
<protein>
    <submittedName>
        <fullName evidence="6">Luciferase-like monooxygenase</fullName>
    </submittedName>
</protein>
<keyword evidence="2" id="KW-0288">FMN</keyword>
<dbReference type="InterPro" id="IPR011251">
    <property type="entry name" value="Luciferase-like_dom"/>
</dbReference>
<evidence type="ECO:0000256" key="3">
    <source>
        <dbReference type="ARBA" id="ARBA00023002"/>
    </source>
</evidence>
<dbReference type="InterPro" id="IPR036661">
    <property type="entry name" value="Luciferase-like_sf"/>
</dbReference>